<dbReference type="Gene3D" id="3.40.50.880">
    <property type="match status" value="1"/>
</dbReference>
<dbReference type="CDD" id="cd01745">
    <property type="entry name" value="GATase1_2"/>
    <property type="match status" value="1"/>
</dbReference>
<proteinExistence type="predicted"/>
<dbReference type="GO" id="GO:0016787">
    <property type="term" value="F:hydrolase activity"/>
    <property type="evidence" value="ECO:0007669"/>
    <property type="project" value="UniProtKB-KW"/>
</dbReference>
<organism evidence="1 2">
    <name type="scientific">Actinophytocola gossypii</name>
    <dbReference type="NCBI Taxonomy" id="2812003"/>
    <lineage>
        <taxon>Bacteria</taxon>
        <taxon>Bacillati</taxon>
        <taxon>Actinomycetota</taxon>
        <taxon>Actinomycetes</taxon>
        <taxon>Pseudonocardiales</taxon>
        <taxon>Pseudonocardiaceae</taxon>
    </lineage>
</organism>
<dbReference type="SUPFAM" id="SSF52317">
    <property type="entry name" value="Class I glutamine amidotransferase-like"/>
    <property type="match status" value="1"/>
</dbReference>
<reference evidence="1 2" key="1">
    <citation type="submission" date="2021-02" db="EMBL/GenBank/DDBJ databases">
        <title>Actinophytocola xerophila sp. nov., isolated from soil of cotton cropping field.</title>
        <authorList>
            <person name="Huang R."/>
            <person name="Chen X."/>
            <person name="Ge X."/>
            <person name="Liu W."/>
        </authorList>
    </citation>
    <scope>NUCLEOTIDE SEQUENCE [LARGE SCALE GENOMIC DNA]</scope>
    <source>
        <strain evidence="1 2">S1-96</strain>
    </source>
</reference>
<dbReference type="InterPro" id="IPR029062">
    <property type="entry name" value="Class_I_gatase-like"/>
</dbReference>
<keyword evidence="1" id="KW-0378">Hydrolase</keyword>
<name>A0ABT2JIT0_9PSEU</name>
<dbReference type="PANTHER" id="PTHR43235:SF1">
    <property type="entry name" value="GLUTAMINE AMIDOTRANSFERASE PB2B2.05-RELATED"/>
    <property type="match status" value="1"/>
</dbReference>
<dbReference type="Pfam" id="PF07722">
    <property type="entry name" value="Peptidase_C26"/>
    <property type="match status" value="1"/>
</dbReference>
<dbReference type="InterPro" id="IPR011697">
    <property type="entry name" value="Peptidase_C26"/>
</dbReference>
<dbReference type="Proteomes" id="UP001156441">
    <property type="component" value="Unassembled WGS sequence"/>
</dbReference>
<evidence type="ECO:0000313" key="2">
    <source>
        <dbReference type="Proteomes" id="UP001156441"/>
    </source>
</evidence>
<keyword evidence="2" id="KW-1185">Reference proteome</keyword>
<comment type="caution">
    <text evidence="1">The sequence shown here is derived from an EMBL/GenBank/DDBJ whole genome shotgun (WGS) entry which is preliminary data.</text>
</comment>
<accession>A0ABT2JIT0</accession>
<dbReference type="PROSITE" id="PS51273">
    <property type="entry name" value="GATASE_TYPE_1"/>
    <property type="match status" value="1"/>
</dbReference>
<dbReference type="PANTHER" id="PTHR43235">
    <property type="entry name" value="GLUTAMINE AMIDOTRANSFERASE PB2B2.05-RELATED"/>
    <property type="match status" value="1"/>
</dbReference>
<gene>
    <name evidence="1" type="ORF">JT362_31325</name>
</gene>
<dbReference type="InterPro" id="IPR044668">
    <property type="entry name" value="PuuD-like"/>
</dbReference>
<protein>
    <submittedName>
        <fullName evidence="1">Gamma-glutamyl-gamma-aminobutyrate hydrolase family protein</fullName>
    </submittedName>
</protein>
<dbReference type="RefSeq" id="WP_260195530.1">
    <property type="nucleotide sequence ID" value="NZ_JAFFZE010000026.1"/>
</dbReference>
<evidence type="ECO:0000313" key="1">
    <source>
        <dbReference type="EMBL" id="MCT2587621.1"/>
    </source>
</evidence>
<dbReference type="EMBL" id="JAFFZE010000026">
    <property type="protein sequence ID" value="MCT2587621.1"/>
    <property type="molecule type" value="Genomic_DNA"/>
</dbReference>
<sequence>MGLNASSPLIGISCYLERTRFGVWDTPAAVLPQGYLDGVVHAGGMPVLLPPVGDWTEAQLSRVDGLIIAGGADVGPERYGAERAPETGPARADRDRSEWTLIELALRAGVPLLGVCRGMQLLNAVLGGTLHQHLPDQVGNTDHQPAPGAFGRVPVKVTPGSRLGGIVGERIEVHCHHHQAIDRLGAGLVPVAHADDGTVEGVELPGAAFVAGVQWHPEEDGVDRRLFRALVGEANR</sequence>